<evidence type="ECO:0000313" key="7">
    <source>
        <dbReference type="EMBL" id="VCX37457.1"/>
    </source>
</evidence>
<dbReference type="PANTHER" id="PTHR14897:SF5">
    <property type="entry name" value="WD REPEAT AND COILED-COIL-CONTAINING PROTEIN"/>
    <property type="match status" value="1"/>
</dbReference>
<dbReference type="AlphaFoldDB" id="A0A9X9Q745"/>
<protein>
    <recommendedName>
        <fullName evidence="1">WD repeat and coiled-coil-containing protein</fullName>
    </recommendedName>
</protein>
<dbReference type="PANTHER" id="PTHR14897">
    <property type="entry name" value="WD REPEAT AND COILED-COIL-CONTAINING PROTEIN"/>
    <property type="match status" value="1"/>
</dbReference>
<dbReference type="EMBL" id="CYRY02043228">
    <property type="protein sequence ID" value="VCX37457.1"/>
    <property type="molecule type" value="Genomic_DNA"/>
</dbReference>
<dbReference type="GO" id="GO:0019900">
    <property type="term" value="F:kinase binding"/>
    <property type="evidence" value="ECO:0007669"/>
    <property type="project" value="TreeGrafter"/>
</dbReference>
<evidence type="ECO:0000256" key="5">
    <source>
        <dbReference type="SAM" id="Coils"/>
    </source>
</evidence>
<feature type="region of interest" description="Disordered" evidence="6">
    <location>
        <begin position="72"/>
        <end position="103"/>
    </location>
</feature>
<dbReference type="InterPro" id="IPR028041">
    <property type="entry name" value="WDCP"/>
</dbReference>
<keyword evidence="4 5" id="KW-0175">Coiled coil</keyword>
<evidence type="ECO:0000313" key="8">
    <source>
        <dbReference type="Proteomes" id="UP000269945"/>
    </source>
</evidence>
<keyword evidence="3" id="KW-0677">Repeat</keyword>
<comment type="caution">
    <text evidence="7">The sequence shown here is derived from an EMBL/GenBank/DDBJ whole genome shotgun (WGS) entry which is preliminary data.</text>
</comment>
<dbReference type="Pfam" id="PF15390">
    <property type="entry name" value="WDCP"/>
    <property type="match status" value="1"/>
</dbReference>
<proteinExistence type="predicted"/>
<gene>
    <name evidence="7" type="ORF">BN2614_LOCUS5</name>
</gene>
<name>A0A9X9Q745_GULGU</name>
<reference evidence="7 8" key="1">
    <citation type="submission" date="2018-10" db="EMBL/GenBank/DDBJ databases">
        <authorList>
            <person name="Ekblom R."/>
            <person name="Jareborg N."/>
        </authorList>
    </citation>
    <scope>NUCLEOTIDE SEQUENCE [LARGE SCALE GENOMIC DNA]</scope>
    <source>
        <tissue evidence="7">Muscle</tissue>
    </source>
</reference>
<keyword evidence="2" id="KW-0853">WD repeat</keyword>
<accession>A0A9X9Q745</accession>
<evidence type="ECO:0000256" key="2">
    <source>
        <dbReference type="ARBA" id="ARBA00022574"/>
    </source>
</evidence>
<feature type="non-terminal residue" evidence="7">
    <location>
        <position position="1"/>
    </location>
</feature>
<sequence length="242" mass="26644">GGSTLSTLLNKTDRKKRIESLSPDFCPPNRGLLTANGSGQSGRPGRPLIEEIRSPPTSVWDGSFALDTLAAQPVNRSLPRPRSGPTPQPALTPAPPDWPPSKNVQREKEISQLSKEIEILSRTVTEVQRRLSELTDVLQKEKSSAVYPLSQDLPYVHVTYQKSYCVGPVVQKRAMLLCNGKLSLKTVQQTFGLSLIEMLHDSHWILLCADSEGFIPLTFTATQEVTIRDGSAKVFTDSLLEP</sequence>
<organism evidence="7 8">
    <name type="scientific">Gulo gulo</name>
    <name type="common">Wolverine</name>
    <name type="synonym">Gluton</name>
    <dbReference type="NCBI Taxonomy" id="48420"/>
    <lineage>
        <taxon>Eukaryota</taxon>
        <taxon>Metazoa</taxon>
        <taxon>Chordata</taxon>
        <taxon>Craniata</taxon>
        <taxon>Vertebrata</taxon>
        <taxon>Euteleostomi</taxon>
        <taxon>Mammalia</taxon>
        <taxon>Eutheria</taxon>
        <taxon>Laurasiatheria</taxon>
        <taxon>Carnivora</taxon>
        <taxon>Caniformia</taxon>
        <taxon>Musteloidea</taxon>
        <taxon>Mustelidae</taxon>
        <taxon>Guloninae</taxon>
        <taxon>Gulo</taxon>
    </lineage>
</organism>
<keyword evidence="8" id="KW-1185">Reference proteome</keyword>
<evidence type="ECO:0000256" key="1">
    <source>
        <dbReference type="ARBA" id="ARBA00015683"/>
    </source>
</evidence>
<evidence type="ECO:0000256" key="6">
    <source>
        <dbReference type="SAM" id="MobiDB-lite"/>
    </source>
</evidence>
<evidence type="ECO:0000256" key="3">
    <source>
        <dbReference type="ARBA" id="ARBA00022737"/>
    </source>
</evidence>
<feature type="coiled-coil region" evidence="5">
    <location>
        <begin position="103"/>
        <end position="137"/>
    </location>
</feature>
<evidence type="ECO:0000256" key="4">
    <source>
        <dbReference type="ARBA" id="ARBA00023054"/>
    </source>
</evidence>
<feature type="region of interest" description="Disordered" evidence="6">
    <location>
        <begin position="1"/>
        <end position="59"/>
    </location>
</feature>
<feature type="compositionally biased region" description="Polar residues" evidence="6">
    <location>
        <begin position="1"/>
        <end position="10"/>
    </location>
</feature>
<feature type="compositionally biased region" description="Pro residues" evidence="6">
    <location>
        <begin position="82"/>
        <end position="99"/>
    </location>
</feature>
<dbReference type="Proteomes" id="UP000269945">
    <property type="component" value="Unassembled WGS sequence"/>
</dbReference>